<dbReference type="Gene3D" id="3.10.50.40">
    <property type="match status" value="2"/>
</dbReference>
<dbReference type="GO" id="GO:0051082">
    <property type="term" value="F:unfolded protein binding"/>
    <property type="evidence" value="ECO:0007669"/>
    <property type="project" value="UniProtKB-UniRule"/>
</dbReference>
<dbReference type="PROSITE" id="PS50198">
    <property type="entry name" value="PPIC_PPIASE_2"/>
    <property type="match status" value="2"/>
</dbReference>
<dbReference type="InterPro" id="IPR000297">
    <property type="entry name" value="PPIase_PpiC"/>
</dbReference>
<feature type="domain" description="PpiC" evidence="8">
    <location>
        <begin position="298"/>
        <end position="397"/>
    </location>
</feature>
<evidence type="ECO:0000313" key="10">
    <source>
        <dbReference type="Proteomes" id="UP001138768"/>
    </source>
</evidence>
<evidence type="ECO:0000256" key="5">
    <source>
        <dbReference type="ARBA" id="ARBA00023186"/>
    </source>
</evidence>
<dbReference type="GO" id="GO:0003755">
    <property type="term" value="F:peptidyl-prolyl cis-trans isomerase activity"/>
    <property type="evidence" value="ECO:0007669"/>
    <property type="project" value="UniProtKB-UniRule"/>
</dbReference>
<evidence type="ECO:0000256" key="1">
    <source>
        <dbReference type="ARBA" id="ARBA00022729"/>
    </source>
</evidence>
<evidence type="ECO:0000256" key="3">
    <source>
        <dbReference type="ARBA" id="ARBA00022764"/>
    </source>
</evidence>
<dbReference type="RefSeq" id="WP_200248146.1">
    <property type="nucleotide sequence ID" value="NZ_NRRY01000048.1"/>
</dbReference>
<dbReference type="PANTHER" id="PTHR47637:SF1">
    <property type="entry name" value="CHAPERONE SURA"/>
    <property type="match status" value="1"/>
</dbReference>
<dbReference type="EC" id="5.2.1.8" evidence="7"/>
<keyword evidence="2 7" id="KW-0677">Repeat</keyword>
<comment type="function">
    <text evidence="7">Chaperone involved in the correct folding and assembly of outer membrane proteins. Recognizes specific patterns of aromatic residues and the orientation of their side chains, which are found more frequently in integral outer membrane proteins. May act in both early periplasmic and late outer membrane-associated steps of protein maturation.</text>
</comment>
<sequence precursor="true">MAIKSIKDLGRPTAPALIMLLSACLASAWADSSLAQAQIQPLDAIVAVVNDDVIVKSELDSQIELLIPELQARGATIPDPTTLEEQVLDQLVLERLQIQRAKTLGIEVDEATLNEALTNIAARNGMGLMELREALEANEVSYDAFRNDTRNQIITSRLQQEEVVKEVRVSEQEVDRFVETERDSLVTRNEVRLSHILIALPENPSAAQVEQARDEAQALAGRIRQGEDFASLARAKSDGGRAQEGGDLGWFALGEVPSLAAQPAQTLARGEVTDPIRSPSGFHLIRVSDIKGDTPKPITQTQARHILIRTSEVVSDQDAERRLEQLRMRIVGGDDFATLARSHSDDTGSALNGGDLGWVSPGDTVPAFEREMDALSPGEISQPFESPFGWHILQVTERREQDTADELLRLRAKDALRLRKAEEAKELWLQRLRDEAYVEIRLDELDD</sequence>
<proteinExistence type="inferred from homology"/>
<evidence type="ECO:0000256" key="7">
    <source>
        <dbReference type="HAMAP-Rule" id="MF_01183"/>
    </source>
</evidence>
<comment type="caution">
    <text evidence="9">The sequence shown here is derived from an EMBL/GenBank/DDBJ whole genome shotgun (WGS) entry which is preliminary data.</text>
</comment>
<feature type="signal peptide" evidence="7">
    <location>
        <begin position="1"/>
        <end position="30"/>
    </location>
</feature>
<dbReference type="Pfam" id="PF00639">
    <property type="entry name" value="Rotamase"/>
    <property type="match status" value="2"/>
</dbReference>
<dbReference type="InterPro" id="IPR050280">
    <property type="entry name" value="OMP_Chaperone_SurA"/>
</dbReference>
<comment type="domain">
    <text evidence="7">The PPIase activity resides only in the second parvulin domain. The N-terminal region and the C-terminal tail are necessary and sufficient for the chaperone activity of SurA. The PPIase activity is dispensable for SurA to function as a chaperone. The N-terminal region and the C-terminal tail are also required for porin recognition.</text>
</comment>
<dbReference type="InterPro" id="IPR023058">
    <property type="entry name" value="PPIase_PpiC_CS"/>
</dbReference>
<keyword evidence="3 7" id="KW-0574">Periplasm</keyword>
<dbReference type="InterPro" id="IPR023034">
    <property type="entry name" value="PPIase_SurA"/>
</dbReference>
<dbReference type="InterPro" id="IPR015391">
    <property type="entry name" value="SurA_N"/>
</dbReference>
<reference evidence="9 10" key="1">
    <citation type="journal article" date="2020" name="Microorganisms">
        <title>Osmotic Adaptation and Compatible Solute Biosynthesis of Phototrophic Bacteria as Revealed from Genome Analyses.</title>
        <authorList>
            <person name="Imhoff J.F."/>
            <person name="Rahn T."/>
            <person name="Kunzel S."/>
            <person name="Keller A."/>
            <person name="Neulinger S.C."/>
        </authorList>
    </citation>
    <scope>NUCLEOTIDE SEQUENCE [LARGE SCALE GENOMIC DNA]</scope>
    <source>
        <strain evidence="9 10">DSM 25653</strain>
    </source>
</reference>
<dbReference type="PROSITE" id="PS51257">
    <property type="entry name" value="PROKAR_LIPOPROTEIN"/>
    <property type="match status" value="1"/>
</dbReference>
<keyword evidence="5 7" id="KW-0143">Chaperone</keyword>
<keyword evidence="1 7" id="KW-0732">Signal</keyword>
<evidence type="ECO:0000256" key="6">
    <source>
        <dbReference type="ARBA" id="ARBA00023235"/>
    </source>
</evidence>
<comment type="subcellular location">
    <subcellularLocation>
        <location evidence="7">Periplasm</location>
    </subcellularLocation>
    <text evidence="7">Is capable of associating with the outer membrane.</text>
</comment>
<dbReference type="PROSITE" id="PS01096">
    <property type="entry name" value="PPIC_PPIASE_1"/>
    <property type="match status" value="1"/>
</dbReference>
<evidence type="ECO:0000256" key="2">
    <source>
        <dbReference type="ARBA" id="ARBA00022737"/>
    </source>
</evidence>
<dbReference type="GO" id="GO:0030288">
    <property type="term" value="C:outer membrane-bounded periplasmic space"/>
    <property type="evidence" value="ECO:0007669"/>
    <property type="project" value="InterPro"/>
</dbReference>
<dbReference type="Gene3D" id="1.10.4030.10">
    <property type="entry name" value="Porin chaperone SurA, peptide-binding domain"/>
    <property type="match status" value="1"/>
</dbReference>
<dbReference type="EMBL" id="NRRY01000048">
    <property type="protein sequence ID" value="MBK1620770.1"/>
    <property type="molecule type" value="Genomic_DNA"/>
</dbReference>
<dbReference type="HAMAP" id="MF_01183">
    <property type="entry name" value="Chaperone_SurA"/>
    <property type="match status" value="1"/>
</dbReference>
<dbReference type="SUPFAM" id="SSF54534">
    <property type="entry name" value="FKBP-like"/>
    <property type="match status" value="2"/>
</dbReference>
<dbReference type="SUPFAM" id="SSF109998">
    <property type="entry name" value="Triger factor/SurA peptide-binding domain-like"/>
    <property type="match status" value="1"/>
</dbReference>
<keyword evidence="4 7" id="KW-0697">Rotamase</keyword>
<dbReference type="InterPro" id="IPR046357">
    <property type="entry name" value="PPIase_dom_sf"/>
</dbReference>
<keyword evidence="6 7" id="KW-0413">Isomerase</keyword>
<feature type="domain" description="PpiC" evidence="8">
    <location>
        <begin position="188"/>
        <end position="289"/>
    </location>
</feature>
<name>A0A9X0WC07_9GAMM</name>
<organism evidence="9 10">
    <name type="scientific">Lamprobacter modestohalophilus</name>
    <dbReference type="NCBI Taxonomy" id="1064514"/>
    <lineage>
        <taxon>Bacteria</taxon>
        <taxon>Pseudomonadati</taxon>
        <taxon>Pseudomonadota</taxon>
        <taxon>Gammaproteobacteria</taxon>
        <taxon>Chromatiales</taxon>
        <taxon>Chromatiaceae</taxon>
        <taxon>Lamprobacter</taxon>
    </lineage>
</organism>
<dbReference type="PANTHER" id="PTHR47637">
    <property type="entry name" value="CHAPERONE SURA"/>
    <property type="match status" value="1"/>
</dbReference>
<dbReference type="InterPro" id="IPR027304">
    <property type="entry name" value="Trigger_fact/SurA_dom_sf"/>
</dbReference>
<dbReference type="GO" id="GO:0050821">
    <property type="term" value="P:protein stabilization"/>
    <property type="evidence" value="ECO:0007669"/>
    <property type="project" value="InterPro"/>
</dbReference>
<evidence type="ECO:0000313" key="9">
    <source>
        <dbReference type="EMBL" id="MBK1620770.1"/>
    </source>
</evidence>
<protein>
    <recommendedName>
        <fullName evidence="7">Chaperone SurA</fullName>
    </recommendedName>
    <alternativeName>
        <fullName evidence="7">Peptidyl-prolyl cis-trans isomerase SurA</fullName>
        <shortName evidence="7">PPIase SurA</shortName>
        <ecNumber evidence="7">5.2.1.8</ecNumber>
    </alternativeName>
    <alternativeName>
        <fullName evidence="7">Rotamase SurA</fullName>
    </alternativeName>
</protein>
<accession>A0A9X0WC07</accession>
<dbReference type="AlphaFoldDB" id="A0A9X0WC07"/>
<feature type="chain" id="PRO_5041028145" description="Chaperone SurA" evidence="7">
    <location>
        <begin position="31"/>
        <end position="447"/>
    </location>
</feature>
<dbReference type="GO" id="GO:0006457">
    <property type="term" value="P:protein folding"/>
    <property type="evidence" value="ECO:0007669"/>
    <property type="project" value="UniProtKB-UniRule"/>
</dbReference>
<comment type="catalytic activity">
    <reaction evidence="7">
        <text>[protein]-peptidylproline (omega=180) = [protein]-peptidylproline (omega=0)</text>
        <dbReference type="Rhea" id="RHEA:16237"/>
        <dbReference type="Rhea" id="RHEA-COMP:10747"/>
        <dbReference type="Rhea" id="RHEA-COMP:10748"/>
        <dbReference type="ChEBI" id="CHEBI:83833"/>
        <dbReference type="ChEBI" id="CHEBI:83834"/>
        <dbReference type="EC" id="5.2.1.8"/>
    </reaction>
</comment>
<dbReference type="Proteomes" id="UP001138768">
    <property type="component" value="Unassembled WGS sequence"/>
</dbReference>
<keyword evidence="10" id="KW-1185">Reference proteome</keyword>
<evidence type="ECO:0000259" key="8">
    <source>
        <dbReference type="PROSITE" id="PS50198"/>
    </source>
</evidence>
<dbReference type="Pfam" id="PF09312">
    <property type="entry name" value="SurA_N"/>
    <property type="match status" value="1"/>
</dbReference>
<evidence type="ECO:0000256" key="4">
    <source>
        <dbReference type="ARBA" id="ARBA00023110"/>
    </source>
</evidence>
<gene>
    <name evidence="7" type="primary">surA</name>
    <name evidence="9" type="ORF">CKO42_20510</name>
</gene>
<dbReference type="GO" id="GO:0042277">
    <property type="term" value="F:peptide binding"/>
    <property type="evidence" value="ECO:0007669"/>
    <property type="project" value="InterPro"/>
</dbReference>
<dbReference type="GO" id="GO:0043165">
    <property type="term" value="P:Gram-negative-bacterium-type cell outer membrane assembly"/>
    <property type="evidence" value="ECO:0007669"/>
    <property type="project" value="InterPro"/>
</dbReference>